<dbReference type="EMBL" id="CM056809">
    <property type="protein sequence ID" value="KAJ8649530.1"/>
    <property type="molecule type" value="Genomic_DNA"/>
</dbReference>
<accession>A0ACC2MV27</accession>
<gene>
    <name evidence="1" type="ORF">MRB53_002553</name>
</gene>
<proteinExistence type="predicted"/>
<evidence type="ECO:0000313" key="2">
    <source>
        <dbReference type="Proteomes" id="UP001234297"/>
    </source>
</evidence>
<dbReference type="Proteomes" id="UP001234297">
    <property type="component" value="Chromosome 1"/>
</dbReference>
<evidence type="ECO:0000313" key="1">
    <source>
        <dbReference type="EMBL" id="KAJ8649530.1"/>
    </source>
</evidence>
<name>A0ACC2MV27_PERAE</name>
<reference evidence="1 2" key="1">
    <citation type="journal article" date="2022" name="Hortic Res">
        <title>A haplotype resolved chromosomal level avocado genome allows analysis of novel avocado genes.</title>
        <authorList>
            <person name="Nath O."/>
            <person name="Fletcher S.J."/>
            <person name="Hayward A."/>
            <person name="Shaw L.M."/>
            <person name="Masouleh A.K."/>
            <person name="Furtado A."/>
            <person name="Henry R.J."/>
            <person name="Mitter N."/>
        </authorList>
    </citation>
    <scope>NUCLEOTIDE SEQUENCE [LARGE SCALE GENOMIC DNA]</scope>
    <source>
        <strain evidence="2">cv. Hass</strain>
    </source>
</reference>
<organism evidence="1 2">
    <name type="scientific">Persea americana</name>
    <name type="common">Avocado</name>
    <dbReference type="NCBI Taxonomy" id="3435"/>
    <lineage>
        <taxon>Eukaryota</taxon>
        <taxon>Viridiplantae</taxon>
        <taxon>Streptophyta</taxon>
        <taxon>Embryophyta</taxon>
        <taxon>Tracheophyta</taxon>
        <taxon>Spermatophyta</taxon>
        <taxon>Magnoliopsida</taxon>
        <taxon>Magnoliidae</taxon>
        <taxon>Laurales</taxon>
        <taxon>Lauraceae</taxon>
        <taxon>Persea</taxon>
    </lineage>
</organism>
<protein>
    <submittedName>
        <fullName evidence="1">Uncharacterized protein</fullName>
    </submittedName>
</protein>
<comment type="caution">
    <text evidence="1">The sequence shown here is derived from an EMBL/GenBank/DDBJ whole genome shotgun (WGS) entry which is preliminary data.</text>
</comment>
<keyword evidence="2" id="KW-1185">Reference proteome</keyword>
<sequence length="130" mass="15320">MMEEECVPIGFRFCPTEEEVTDYLRIKNNGLVLPSRAIKEYNIKAYNPDQLPRDGFWVSTRIEEEIHGSDNSIIGYKKTFVFYYKENKKKSNWIMNEYRVHRTDSSMGEESSKVDGFVICRIYESEIEAP</sequence>